<dbReference type="Gene3D" id="3.30.70.100">
    <property type="match status" value="1"/>
</dbReference>
<reference evidence="3 4" key="1">
    <citation type="submission" date="2020-01" db="EMBL/GenBank/DDBJ databases">
        <title>Identification and distribution of gene clusters putatively required for synthesis of sphingolipid metabolism inhibitors in phylogenetically diverse species of the filamentous fungus Fusarium.</title>
        <authorList>
            <person name="Kim H.-S."/>
            <person name="Busman M."/>
            <person name="Brown D.W."/>
            <person name="Divon H."/>
            <person name="Uhlig S."/>
            <person name="Proctor R.H."/>
        </authorList>
    </citation>
    <scope>NUCLEOTIDE SEQUENCE [LARGE SCALE GENOMIC DNA]</scope>
    <source>
        <strain evidence="3 4">NRRL 20459</strain>
    </source>
</reference>
<sequence>MVVKLTYAIHQKPYISLEKFQKQWREVHGPLVSSLQTPLKLVKYVQAHRTPGSADDAVRAARPQMVDENETPWAVVDEYYFDFLSIKDFQEHLDLPGAQDAWRTLFNHEKGLVDFDRSQLFFVAEHLQVATDATAQTLASEYNSVNLAFAFVEFSEGSGAMQHWICNHAPLIRRYAAALGFDKYIQNHPRDGGEAALSHLREE</sequence>
<dbReference type="InterPro" id="IPR009799">
    <property type="entry name" value="EthD_dom"/>
</dbReference>
<dbReference type="OrthoDB" id="5423507at2759"/>
<comment type="similarity">
    <text evidence="1">Belongs to the tpcK family.</text>
</comment>
<dbReference type="InterPro" id="IPR011008">
    <property type="entry name" value="Dimeric_a/b-barrel"/>
</dbReference>
<dbReference type="SUPFAM" id="SSF54909">
    <property type="entry name" value="Dimeric alpha+beta barrel"/>
    <property type="match status" value="1"/>
</dbReference>
<dbReference type="GO" id="GO:0016491">
    <property type="term" value="F:oxidoreductase activity"/>
    <property type="evidence" value="ECO:0007669"/>
    <property type="project" value="InterPro"/>
</dbReference>
<evidence type="ECO:0000256" key="1">
    <source>
        <dbReference type="ARBA" id="ARBA00005986"/>
    </source>
</evidence>
<keyword evidence="4" id="KW-1185">Reference proteome</keyword>
<evidence type="ECO:0000313" key="4">
    <source>
        <dbReference type="Proteomes" id="UP000554235"/>
    </source>
</evidence>
<evidence type="ECO:0000313" key="3">
    <source>
        <dbReference type="EMBL" id="KAF4445548.1"/>
    </source>
</evidence>
<name>A0A8H4NU84_9HYPO</name>
<dbReference type="Pfam" id="PF07110">
    <property type="entry name" value="EthD"/>
    <property type="match status" value="1"/>
</dbReference>
<dbReference type="EMBL" id="JAADYS010003632">
    <property type="protein sequence ID" value="KAF4445548.1"/>
    <property type="molecule type" value="Genomic_DNA"/>
</dbReference>
<dbReference type="Proteomes" id="UP000554235">
    <property type="component" value="Unassembled WGS sequence"/>
</dbReference>
<accession>A0A8H4NU84</accession>
<organism evidence="3 4">
    <name type="scientific">Fusarium albosuccineum</name>
    <dbReference type="NCBI Taxonomy" id="1237068"/>
    <lineage>
        <taxon>Eukaryota</taxon>
        <taxon>Fungi</taxon>
        <taxon>Dikarya</taxon>
        <taxon>Ascomycota</taxon>
        <taxon>Pezizomycotina</taxon>
        <taxon>Sordariomycetes</taxon>
        <taxon>Hypocreomycetidae</taxon>
        <taxon>Hypocreales</taxon>
        <taxon>Nectriaceae</taxon>
        <taxon>Fusarium</taxon>
        <taxon>Fusarium decemcellulare species complex</taxon>
    </lineage>
</organism>
<comment type="caution">
    <text evidence="3">The sequence shown here is derived from an EMBL/GenBank/DDBJ whole genome shotgun (WGS) entry which is preliminary data.</text>
</comment>
<protein>
    <recommendedName>
        <fullName evidence="2">EthD domain-containing protein</fullName>
    </recommendedName>
</protein>
<feature type="domain" description="EthD" evidence="2">
    <location>
        <begin position="12"/>
        <end position="113"/>
    </location>
</feature>
<gene>
    <name evidence="3" type="ORF">FALBO_17174</name>
</gene>
<proteinExistence type="inferred from homology"/>
<feature type="non-terminal residue" evidence="3">
    <location>
        <position position="203"/>
    </location>
</feature>
<dbReference type="AlphaFoldDB" id="A0A8H4NU84"/>
<evidence type="ECO:0000259" key="2">
    <source>
        <dbReference type="Pfam" id="PF07110"/>
    </source>
</evidence>